<dbReference type="GeneID" id="20083384"/>
<evidence type="ECO:0000313" key="2">
    <source>
        <dbReference type="EMBL" id="ETW01729.1"/>
    </source>
</evidence>
<feature type="region of interest" description="Disordered" evidence="1">
    <location>
        <begin position="1"/>
        <end position="22"/>
    </location>
</feature>
<evidence type="ECO:0000256" key="1">
    <source>
        <dbReference type="SAM" id="MobiDB-lite"/>
    </source>
</evidence>
<dbReference type="AlphaFoldDB" id="A0A024U629"/>
<dbReference type="OrthoDB" id="120801at2759"/>
<dbReference type="VEuPathDB" id="FungiDB:H310_06334"/>
<name>A0A024U629_9STRA</name>
<accession>A0A024U629</accession>
<dbReference type="EMBL" id="KI913962">
    <property type="protein sequence ID" value="ETW01729.1"/>
    <property type="molecule type" value="Genomic_DNA"/>
</dbReference>
<proteinExistence type="predicted"/>
<reference evidence="2" key="1">
    <citation type="submission" date="2013-12" db="EMBL/GenBank/DDBJ databases">
        <title>The Genome Sequence of Aphanomyces invadans NJM9701.</title>
        <authorList>
            <consortium name="The Broad Institute Genomics Platform"/>
            <person name="Russ C."/>
            <person name="Tyler B."/>
            <person name="van West P."/>
            <person name="Dieguez-Uribeondo J."/>
            <person name="Young S.K."/>
            <person name="Zeng Q."/>
            <person name="Gargeya S."/>
            <person name="Fitzgerald M."/>
            <person name="Abouelleil A."/>
            <person name="Alvarado L."/>
            <person name="Chapman S.B."/>
            <person name="Gainer-Dewar J."/>
            <person name="Goldberg J."/>
            <person name="Griggs A."/>
            <person name="Gujja S."/>
            <person name="Hansen M."/>
            <person name="Howarth C."/>
            <person name="Imamovic A."/>
            <person name="Ireland A."/>
            <person name="Larimer J."/>
            <person name="McCowan C."/>
            <person name="Murphy C."/>
            <person name="Pearson M."/>
            <person name="Poon T.W."/>
            <person name="Priest M."/>
            <person name="Roberts A."/>
            <person name="Saif S."/>
            <person name="Shea T."/>
            <person name="Sykes S."/>
            <person name="Wortman J."/>
            <person name="Nusbaum C."/>
            <person name="Birren B."/>
        </authorList>
    </citation>
    <scope>NUCLEOTIDE SEQUENCE [LARGE SCALE GENOMIC DNA]</scope>
    <source>
        <strain evidence="2">NJM9701</strain>
    </source>
</reference>
<protein>
    <submittedName>
        <fullName evidence="2">Uncharacterized protein</fullName>
    </submittedName>
</protein>
<sequence>MMSFKGSKTRKKNTGTCGGKPIIPQPHELEMVVTSTHMIPFLRVDYMAWIEDYMATRNGYNALLRLLQRFAGRHGFSKQTVCREKRQKDLEEARAAFA</sequence>
<dbReference type="RefSeq" id="XP_008869577.1">
    <property type="nucleotide sequence ID" value="XM_008871355.1"/>
</dbReference>
<gene>
    <name evidence="2" type="ORF">H310_06334</name>
</gene>
<organism evidence="2">
    <name type="scientific">Aphanomyces invadans</name>
    <dbReference type="NCBI Taxonomy" id="157072"/>
    <lineage>
        <taxon>Eukaryota</taxon>
        <taxon>Sar</taxon>
        <taxon>Stramenopiles</taxon>
        <taxon>Oomycota</taxon>
        <taxon>Saprolegniomycetes</taxon>
        <taxon>Saprolegniales</taxon>
        <taxon>Verrucalvaceae</taxon>
        <taxon>Aphanomyces</taxon>
    </lineage>
</organism>